<dbReference type="EMBL" id="BA000039">
    <property type="protein sequence ID" value="BAC09823.1"/>
    <property type="molecule type" value="Genomic_DNA"/>
</dbReference>
<accession>Q8DGP4</accession>
<name>Q8DGP4_THEVB</name>
<reference evidence="1 2" key="1">
    <citation type="journal article" date="2002" name="DNA Res.">
        <title>Complete genome structure of the thermophilic cyanobacterium Thermosynechococcus elongatus BP-1.</title>
        <authorList>
            <person name="Nakamura Y."/>
            <person name="Kaneko T."/>
            <person name="Sato S."/>
            <person name="Ikeuchi M."/>
            <person name="Katoh H."/>
            <person name="Sasamoto S."/>
            <person name="Watanabe A."/>
            <person name="Iriguchi M."/>
            <person name="Kawashima K."/>
            <person name="Kimura T."/>
            <person name="Kishida Y."/>
            <person name="Kiyokawa C."/>
            <person name="Kohara M."/>
            <person name="Matsumoto M."/>
            <person name="Matsuno A."/>
            <person name="Nakazaki N."/>
            <person name="Shimpo S."/>
            <person name="Sugimoto M."/>
            <person name="Takeuchi C."/>
            <person name="Yamada M."/>
            <person name="Tabata S."/>
        </authorList>
    </citation>
    <scope>NUCLEOTIDE SEQUENCE [LARGE SCALE GENOMIC DNA]</scope>
    <source>
        <strain evidence="2">IAM M-273 / NIES-2133 / BP-1</strain>
    </source>
</reference>
<gene>
    <name evidence="1" type="ordered locus">tlr2271</name>
</gene>
<evidence type="ECO:0000313" key="1">
    <source>
        <dbReference type="EMBL" id="BAC09823.1"/>
    </source>
</evidence>
<dbReference type="PATRIC" id="fig|197221.4.peg.2380"/>
<dbReference type="STRING" id="197221.gene:10748888"/>
<dbReference type="KEGG" id="tel:tlr2271"/>
<dbReference type="InterPro" id="IPR021373">
    <property type="entry name" value="DUF2993"/>
</dbReference>
<protein>
    <submittedName>
        <fullName evidence="1">Tlr2271 protein</fullName>
    </submittedName>
</protein>
<dbReference type="eggNOG" id="ENOG502ZC76">
    <property type="taxonomic scope" value="Bacteria"/>
</dbReference>
<sequence length="249" mass="27214">MGMASTLPEMAEALVASSSAAERGLIPRVLQPALQWWLSSQLEQATGLEIEIQGGDRQLLRGYLPHVRVAAAKASYRGIQLRQAAVQAEQIQINLGQVLRGKPLKLLAPVPLRGELVLSQDDLNASLGAPLLQSGLGELLKLLHQRGLGKAGVDLQEWQLLQTQGELGPGCLKLIFSMVNAQGEQVDWPLMTHVRLQDERTLCLEKVHWQGERDIHPTVTIDLGDGVALQELRLEAAALRVQGMICIYP</sequence>
<dbReference type="Proteomes" id="UP000000440">
    <property type="component" value="Chromosome"/>
</dbReference>
<proteinExistence type="predicted"/>
<organism evidence="1 2">
    <name type="scientific">Thermosynechococcus vestitus (strain NIES-2133 / IAM M-273 / BP-1)</name>
    <dbReference type="NCBI Taxonomy" id="197221"/>
    <lineage>
        <taxon>Bacteria</taxon>
        <taxon>Bacillati</taxon>
        <taxon>Cyanobacteriota</taxon>
        <taxon>Cyanophyceae</taxon>
        <taxon>Acaryochloridales</taxon>
        <taxon>Thermosynechococcaceae</taxon>
        <taxon>Thermosynechococcus</taxon>
    </lineage>
</organism>
<dbReference type="Pfam" id="PF11209">
    <property type="entry name" value="LmeA"/>
    <property type="match status" value="1"/>
</dbReference>
<dbReference type="AlphaFoldDB" id="Q8DGP4"/>
<dbReference type="EnsemblBacteria" id="BAC09823">
    <property type="protein sequence ID" value="BAC09823"/>
    <property type="gene ID" value="BAC09823"/>
</dbReference>
<keyword evidence="2" id="KW-1185">Reference proteome</keyword>
<evidence type="ECO:0000313" key="2">
    <source>
        <dbReference type="Proteomes" id="UP000000440"/>
    </source>
</evidence>